<organism evidence="3 4">
    <name type="scientific">Sessilibacter corallicola</name>
    <dbReference type="NCBI Taxonomy" id="2904075"/>
    <lineage>
        <taxon>Bacteria</taxon>
        <taxon>Pseudomonadati</taxon>
        <taxon>Pseudomonadota</taxon>
        <taxon>Gammaproteobacteria</taxon>
        <taxon>Cellvibrionales</taxon>
        <taxon>Cellvibrionaceae</taxon>
        <taxon>Sessilibacter</taxon>
    </lineage>
</organism>
<keyword evidence="1" id="KW-0472">Membrane</keyword>
<dbReference type="PANTHER" id="PTHR42709">
    <property type="entry name" value="ALKALINE PHOSPHATASE LIKE PROTEIN"/>
    <property type="match status" value="1"/>
</dbReference>
<evidence type="ECO:0000256" key="1">
    <source>
        <dbReference type="SAM" id="Phobius"/>
    </source>
</evidence>
<proteinExistence type="predicted"/>
<feature type="transmembrane region" description="Helical" evidence="1">
    <location>
        <begin position="12"/>
        <end position="37"/>
    </location>
</feature>
<dbReference type="PANTHER" id="PTHR42709:SF4">
    <property type="entry name" value="INNER MEMBRANE PROTEIN YQAA"/>
    <property type="match status" value="1"/>
</dbReference>
<dbReference type="Proteomes" id="UP001465153">
    <property type="component" value="Unassembled WGS sequence"/>
</dbReference>
<feature type="domain" description="VTT" evidence="2">
    <location>
        <begin position="13"/>
        <end position="108"/>
    </location>
</feature>
<accession>A0ABQ0A4P3</accession>
<evidence type="ECO:0000259" key="2">
    <source>
        <dbReference type="Pfam" id="PF09335"/>
    </source>
</evidence>
<keyword evidence="4" id="KW-1185">Reference proteome</keyword>
<dbReference type="EMBL" id="BAABWN010000001">
    <property type="protein sequence ID" value="GAA6166621.1"/>
    <property type="molecule type" value="Genomic_DNA"/>
</dbReference>
<dbReference type="InterPro" id="IPR051311">
    <property type="entry name" value="DedA_domain"/>
</dbReference>
<keyword evidence="1" id="KW-0812">Transmembrane</keyword>
<feature type="transmembrane region" description="Helical" evidence="1">
    <location>
        <begin position="86"/>
        <end position="108"/>
    </location>
</feature>
<feature type="transmembrane region" description="Helical" evidence="1">
    <location>
        <begin position="58"/>
        <end position="80"/>
    </location>
</feature>
<dbReference type="InterPro" id="IPR032816">
    <property type="entry name" value="VTT_dom"/>
</dbReference>
<sequence>MLQGLNENLLLASATAGNVLGSCTNYALGIWGGVYAIKKFLKVSDDTLNKAEARFQNWGYVSLLFAWVPVIGDPLTVIAGLLRVNFFIFLVLVGIGKFARYWAVMYLVS</sequence>
<name>A0ABQ0A4P3_9GAMM</name>
<comment type="caution">
    <text evidence="3">The sequence shown here is derived from an EMBL/GenBank/DDBJ whole genome shotgun (WGS) entry which is preliminary data.</text>
</comment>
<protein>
    <submittedName>
        <fullName evidence="3">YqaA family protein</fullName>
    </submittedName>
</protein>
<keyword evidence="1" id="KW-1133">Transmembrane helix</keyword>
<evidence type="ECO:0000313" key="3">
    <source>
        <dbReference type="EMBL" id="GAA6166621.1"/>
    </source>
</evidence>
<reference evidence="3 4" key="1">
    <citation type="submission" date="2024-04" db="EMBL/GenBank/DDBJ databases">
        <title>Draft genome sequence of Sessilibacter corallicola NBRC 116591.</title>
        <authorList>
            <person name="Miyakawa T."/>
            <person name="Kusuya Y."/>
            <person name="Miura T."/>
        </authorList>
    </citation>
    <scope>NUCLEOTIDE SEQUENCE [LARGE SCALE GENOMIC DNA]</scope>
    <source>
        <strain evidence="3 4">KU-00831-HH</strain>
    </source>
</reference>
<gene>
    <name evidence="3" type="ORF">NBRC116591_04310</name>
</gene>
<dbReference type="Pfam" id="PF09335">
    <property type="entry name" value="VTT_dom"/>
    <property type="match status" value="1"/>
</dbReference>
<evidence type="ECO:0000313" key="4">
    <source>
        <dbReference type="Proteomes" id="UP001465153"/>
    </source>
</evidence>